<keyword evidence="15" id="KW-1185">Reference proteome</keyword>
<evidence type="ECO:0000256" key="7">
    <source>
        <dbReference type="ARBA" id="ARBA00022840"/>
    </source>
</evidence>
<proteinExistence type="inferred from homology"/>
<keyword evidence="4" id="KW-0479">Metal-binding</keyword>
<dbReference type="PRINTS" id="PR00983">
    <property type="entry name" value="TRNASYNTHCYS"/>
</dbReference>
<feature type="compositionally biased region" description="Polar residues" evidence="13">
    <location>
        <begin position="1"/>
        <end position="11"/>
    </location>
</feature>
<protein>
    <recommendedName>
        <fullName evidence="11">Cysteine--tRNA ligase, cytoplasmic</fullName>
        <ecNumber evidence="2">6.1.1.16</ecNumber>
    </recommendedName>
    <alternativeName>
        <fullName evidence="10">Cysteinyl-tRNA synthetase</fullName>
    </alternativeName>
</protein>
<dbReference type="Proteomes" id="UP000887581">
    <property type="component" value="Unplaced"/>
</dbReference>
<evidence type="ECO:0000256" key="1">
    <source>
        <dbReference type="ARBA" id="ARBA00001947"/>
    </source>
</evidence>
<keyword evidence="12" id="KW-0175">Coiled coil</keyword>
<keyword evidence="3" id="KW-0436">Ligase</keyword>
<dbReference type="GO" id="GO:0006423">
    <property type="term" value="P:cysteinyl-tRNA aminoacylation"/>
    <property type="evidence" value="ECO:0007669"/>
    <property type="project" value="InterPro"/>
</dbReference>
<feature type="coiled-coil region" evidence="12">
    <location>
        <begin position="723"/>
        <end position="757"/>
    </location>
</feature>
<dbReference type="SUPFAM" id="SSF47323">
    <property type="entry name" value="Anticodon-binding domain of a subclass of class I aminoacyl-tRNA synthetases"/>
    <property type="match status" value="1"/>
</dbReference>
<evidence type="ECO:0000256" key="12">
    <source>
        <dbReference type="SAM" id="Coils"/>
    </source>
</evidence>
<feature type="domain" description="tRNA synthetases class I catalytic" evidence="14">
    <location>
        <begin position="104"/>
        <end position="519"/>
    </location>
</feature>
<dbReference type="PANTHER" id="PTHR10890:SF3">
    <property type="entry name" value="CYSTEINE--TRNA LIGASE, CYTOPLASMIC"/>
    <property type="match status" value="1"/>
</dbReference>
<dbReference type="Gene3D" id="3.40.50.620">
    <property type="entry name" value="HUPs"/>
    <property type="match status" value="1"/>
</dbReference>
<feature type="coiled-coil region" evidence="12">
    <location>
        <begin position="229"/>
        <end position="256"/>
    </location>
</feature>
<dbReference type="InterPro" id="IPR015803">
    <property type="entry name" value="Cys-tRNA-ligase"/>
</dbReference>
<sequence>MILRRQSSFQNLGCGKKSKTNPETSEEKSEPASRDDSCSVSSPDVAEGCLKLSIKNMTTLNGSGTLGSMISEGRHPQKAWKVPAVESSPQLTLFNSFTRKKEPFVPMNPKQVKWYICGPTVYDSSHIGHARAYLSFDILRRILQDYFGYDILYIMNITDIDDKIIKRARQLYLLENYIAGKFGELSVTKVIEDTLAALDKFKSKCIDEIDPDKKKMLGDMCINVNVAVKKLENSLLQSEQQEIENSKNELLDAAKDVLSDWLDSLYKHTVNDFAVFDRLAKKYENEFLYDMACLNVLPPNVLTRVSEYIPEIIAYVQKIIDNGYGYVTDDGSVYFDTVKFDKSDNHIYCKLVPEAFADSEQLIKNMRESEGELSMGNLQNKKNITDFALWKASKEGEPYWSSPWGNGRPGWHIECSAMSSKICGSSLDIHAGGFDLKFPHHDNEIAQVEAHYDIGNWVNYFLHCGSLRIAGLKMSKSLKNFITIREALKDYSARQLRILFLMHNWNDVLDYSTASMERALQFEKITNEFFLLVKDCLRRHYKPDNSGSYQKYSDRELDFVDEFCKIKTTINIALCDSIDTRTVIEKLRELIAIGNAYINEMEKRENKGPNCLLLRSIALYMTWLLKVFGVVPQNTDIGFPLEQNGLASNHAVSTTSKEELLMPYLTALADFRENVRKVACEQKTVDILEECDRLRDEVLPELGVRLEDRAGQTCVKFVDKATLLREKEQKKVIEAAKEEEKRRKECEKAEKEALKRIPPWEMFKQGKEASKYSKYDDKGIPTHVASGEEISKKQRKKLEKLYETQQKSYEQIEIPLFLSIPPLPSSFKIHFVQQEHPSELL</sequence>
<dbReference type="HAMAP" id="MF_00041">
    <property type="entry name" value="Cys_tRNA_synth"/>
    <property type="match status" value="1"/>
</dbReference>
<dbReference type="AlphaFoldDB" id="A0A915PWB8"/>
<evidence type="ECO:0000256" key="5">
    <source>
        <dbReference type="ARBA" id="ARBA00022741"/>
    </source>
</evidence>
<evidence type="ECO:0000256" key="6">
    <source>
        <dbReference type="ARBA" id="ARBA00022833"/>
    </source>
</evidence>
<keyword evidence="6" id="KW-0862">Zinc</keyword>
<dbReference type="InterPro" id="IPR024909">
    <property type="entry name" value="Cys-tRNA/MSH_ligase"/>
</dbReference>
<evidence type="ECO:0000256" key="10">
    <source>
        <dbReference type="ARBA" id="ARBA00031499"/>
    </source>
</evidence>
<keyword evidence="7" id="KW-0067">ATP-binding</keyword>
<evidence type="ECO:0000256" key="13">
    <source>
        <dbReference type="SAM" id="MobiDB-lite"/>
    </source>
</evidence>
<dbReference type="InterPro" id="IPR009080">
    <property type="entry name" value="tRNAsynth_Ia_anticodon-bd"/>
</dbReference>
<dbReference type="CDD" id="cd00672">
    <property type="entry name" value="CysRS_core"/>
    <property type="match status" value="1"/>
</dbReference>
<feature type="region of interest" description="Disordered" evidence="13">
    <location>
        <begin position="1"/>
        <end position="42"/>
    </location>
</feature>
<dbReference type="NCBIfam" id="TIGR00435">
    <property type="entry name" value="cysS"/>
    <property type="match status" value="1"/>
</dbReference>
<keyword evidence="5" id="KW-0547">Nucleotide-binding</keyword>
<evidence type="ECO:0000256" key="9">
    <source>
        <dbReference type="ARBA" id="ARBA00023146"/>
    </source>
</evidence>
<dbReference type="PANTHER" id="PTHR10890">
    <property type="entry name" value="CYSTEINYL-TRNA SYNTHETASE"/>
    <property type="match status" value="1"/>
</dbReference>
<dbReference type="SUPFAM" id="SSF52374">
    <property type="entry name" value="Nucleotidylyl transferase"/>
    <property type="match status" value="1"/>
</dbReference>
<accession>A0A915PWB8</accession>
<name>A0A915PWB8_9BILA</name>
<dbReference type="Pfam" id="PF01406">
    <property type="entry name" value="tRNA-synt_1e"/>
    <property type="match status" value="1"/>
</dbReference>
<evidence type="ECO:0000313" key="15">
    <source>
        <dbReference type="Proteomes" id="UP000887581"/>
    </source>
</evidence>
<dbReference type="InterPro" id="IPR032678">
    <property type="entry name" value="tRNA-synt_1_cat_dom"/>
</dbReference>
<keyword evidence="9" id="KW-0030">Aminoacyl-tRNA synthetase</keyword>
<dbReference type="EC" id="6.1.1.16" evidence="2"/>
<comment type="cofactor">
    <cofactor evidence="1">
        <name>Zn(2+)</name>
        <dbReference type="ChEBI" id="CHEBI:29105"/>
    </cofactor>
</comment>
<dbReference type="InterPro" id="IPR014729">
    <property type="entry name" value="Rossmann-like_a/b/a_fold"/>
</dbReference>
<dbReference type="GO" id="GO:0004817">
    <property type="term" value="F:cysteine-tRNA ligase activity"/>
    <property type="evidence" value="ECO:0007669"/>
    <property type="project" value="UniProtKB-EC"/>
</dbReference>
<dbReference type="WBParaSite" id="sdigi.contig302.g7252.t1">
    <property type="protein sequence ID" value="sdigi.contig302.g7252.t1"/>
    <property type="gene ID" value="sdigi.contig302.g7252"/>
</dbReference>
<evidence type="ECO:0000313" key="16">
    <source>
        <dbReference type="WBParaSite" id="sdigi.contig302.g7252.t1"/>
    </source>
</evidence>
<evidence type="ECO:0000259" key="14">
    <source>
        <dbReference type="Pfam" id="PF01406"/>
    </source>
</evidence>
<dbReference type="GO" id="GO:0005524">
    <property type="term" value="F:ATP binding"/>
    <property type="evidence" value="ECO:0007669"/>
    <property type="project" value="UniProtKB-KW"/>
</dbReference>
<evidence type="ECO:0000256" key="4">
    <source>
        <dbReference type="ARBA" id="ARBA00022723"/>
    </source>
</evidence>
<reference evidence="16" key="1">
    <citation type="submission" date="2022-11" db="UniProtKB">
        <authorList>
            <consortium name="WormBaseParasite"/>
        </authorList>
    </citation>
    <scope>IDENTIFICATION</scope>
</reference>
<evidence type="ECO:0000256" key="3">
    <source>
        <dbReference type="ARBA" id="ARBA00022598"/>
    </source>
</evidence>
<feature type="compositionally biased region" description="Basic and acidic residues" evidence="13">
    <location>
        <begin position="25"/>
        <end position="37"/>
    </location>
</feature>
<evidence type="ECO:0000256" key="2">
    <source>
        <dbReference type="ARBA" id="ARBA00012832"/>
    </source>
</evidence>
<dbReference type="GO" id="GO:0046872">
    <property type="term" value="F:metal ion binding"/>
    <property type="evidence" value="ECO:0007669"/>
    <property type="project" value="UniProtKB-KW"/>
</dbReference>
<evidence type="ECO:0000256" key="11">
    <source>
        <dbReference type="ARBA" id="ARBA00039362"/>
    </source>
</evidence>
<organism evidence="15 16">
    <name type="scientific">Setaria digitata</name>
    <dbReference type="NCBI Taxonomy" id="48799"/>
    <lineage>
        <taxon>Eukaryota</taxon>
        <taxon>Metazoa</taxon>
        <taxon>Ecdysozoa</taxon>
        <taxon>Nematoda</taxon>
        <taxon>Chromadorea</taxon>
        <taxon>Rhabditida</taxon>
        <taxon>Spirurina</taxon>
        <taxon>Spiruromorpha</taxon>
        <taxon>Filarioidea</taxon>
        <taxon>Setariidae</taxon>
        <taxon>Setaria</taxon>
    </lineage>
</organism>
<evidence type="ECO:0000256" key="8">
    <source>
        <dbReference type="ARBA" id="ARBA00022917"/>
    </source>
</evidence>
<dbReference type="GO" id="GO:0005737">
    <property type="term" value="C:cytoplasm"/>
    <property type="evidence" value="ECO:0007669"/>
    <property type="project" value="TreeGrafter"/>
</dbReference>
<keyword evidence="8" id="KW-0648">Protein biosynthesis</keyword>